<dbReference type="Proteomes" id="UP001221898">
    <property type="component" value="Unassembled WGS sequence"/>
</dbReference>
<feature type="region of interest" description="Disordered" evidence="1">
    <location>
        <begin position="87"/>
        <end position="115"/>
    </location>
</feature>
<proteinExistence type="predicted"/>
<gene>
    <name evidence="2" type="ORF">AAFF_G00151800</name>
</gene>
<comment type="caution">
    <text evidence="2">The sequence shown here is derived from an EMBL/GenBank/DDBJ whole genome shotgun (WGS) entry which is preliminary data.</text>
</comment>
<reference evidence="2" key="1">
    <citation type="journal article" date="2023" name="Science">
        <title>Genome structures resolve the early diversification of teleost fishes.</title>
        <authorList>
            <person name="Parey E."/>
            <person name="Louis A."/>
            <person name="Montfort J."/>
            <person name="Bouchez O."/>
            <person name="Roques C."/>
            <person name="Iampietro C."/>
            <person name="Lluch J."/>
            <person name="Castinel A."/>
            <person name="Donnadieu C."/>
            <person name="Desvignes T."/>
            <person name="Floi Bucao C."/>
            <person name="Jouanno E."/>
            <person name="Wen M."/>
            <person name="Mejri S."/>
            <person name="Dirks R."/>
            <person name="Jansen H."/>
            <person name="Henkel C."/>
            <person name="Chen W.J."/>
            <person name="Zahm M."/>
            <person name="Cabau C."/>
            <person name="Klopp C."/>
            <person name="Thompson A.W."/>
            <person name="Robinson-Rechavi M."/>
            <person name="Braasch I."/>
            <person name="Lecointre G."/>
            <person name="Bobe J."/>
            <person name="Postlethwait J.H."/>
            <person name="Berthelot C."/>
            <person name="Roest Crollius H."/>
            <person name="Guiguen Y."/>
        </authorList>
    </citation>
    <scope>NUCLEOTIDE SEQUENCE</scope>
    <source>
        <strain evidence="2">NC1722</strain>
    </source>
</reference>
<accession>A0AAD7W8S4</accession>
<feature type="region of interest" description="Disordered" evidence="1">
    <location>
        <begin position="1"/>
        <end position="20"/>
    </location>
</feature>
<protein>
    <submittedName>
        <fullName evidence="2">Uncharacterized protein</fullName>
    </submittedName>
</protein>
<keyword evidence="3" id="KW-1185">Reference proteome</keyword>
<evidence type="ECO:0000256" key="1">
    <source>
        <dbReference type="SAM" id="MobiDB-lite"/>
    </source>
</evidence>
<organism evidence="2 3">
    <name type="scientific">Aldrovandia affinis</name>
    <dbReference type="NCBI Taxonomy" id="143900"/>
    <lineage>
        <taxon>Eukaryota</taxon>
        <taxon>Metazoa</taxon>
        <taxon>Chordata</taxon>
        <taxon>Craniata</taxon>
        <taxon>Vertebrata</taxon>
        <taxon>Euteleostomi</taxon>
        <taxon>Actinopterygii</taxon>
        <taxon>Neopterygii</taxon>
        <taxon>Teleostei</taxon>
        <taxon>Notacanthiformes</taxon>
        <taxon>Halosauridae</taxon>
        <taxon>Aldrovandia</taxon>
    </lineage>
</organism>
<evidence type="ECO:0000313" key="3">
    <source>
        <dbReference type="Proteomes" id="UP001221898"/>
    </source>
</evidence>
<name>A0AAD7W8S4_9TELE</name>
<dbReference type="AlphaFoldDB" id="A0AAD7W8S4"/>
<dbReference type="EMBL" id="JAINUG010000208">
    <property type="protein sequence ID" value="KAJ8387630.1"/>
    <property type="molecule type" value="Genomic_DNA"/>
</dbReference>
<evidence type="ECO:0000313" key="2">
    <source>
        <dbReference type="EMBL" id="KAJ8387630.1"/>
    </source>
</evidence>
<sequence length="115" mass="13689">MSTRDRTWHQRQHRTVQDEIDSLRKQPDEQLTEQANKLKMRIDEMEEELKQKVVEVKKLCSEKLSKAGKKSCQKKLEGVGHLYKEATEELEQTHQQEKEKDLEKRREKESAATEI</sequence>